<gene>
    <name evidence="2" type="ORF">NIES37_26420</name>
</gene>
<evidence type="ECO:0000313" key="2">
    <source>
        <dbReference type="EMBL" id="BAY98690.1"/>
    </source>
</evidence>
<evidence type="ECO:0008006" key="4">
    <source>
        <dbReference type="Google" id="ProtNLM"/>
    </source>
</evidence>
<dbReference type="PROSITE" id="PS51257">
    <property type="entry name" value="PROKAR_LIPOPROTEIN"/>
    <property type="match status" value="1"/>
</dbReference>
<feature type="chain" id="PRO_5012803189" description="Lipoprotein" evidence="1">
    <location>
        <begin position="25"/>
        <end position="137"/>
    </location>
</feature>
<dbReference type="AlphaFoldDB" id="A0A1Z4MZ12"/>
<keyword evidence="3" id="KW-1185">Reference proteome</keyword>
<organism evidence="2 3">
    <name type="scientific">Tolypothrix tenuis PCC 7101</name>
    <dbReference type="NCBI Taxonomy" id="231146"/>
    <lineage>
        <taxon>Bacteria</taxon>
        <taxon>Bacillati</taxon>
        <taxon>Cyanobacteriota</taxon>
        <taxon>Cyanophyceae</taxon>
        <taxon>Nostocales</taxon>
        <taxon>Tolypothrichaceae</taxon>
        <taxon>Tolypothrix</taxon>
    </lineage>
</organism>
<dbReference type="KEGG" id="ttq:NIES37_26420"/>
<keyword evidence="1" id="KW-0732">Signal</keyword>
<dbReference type="Proteomes" id="UP000218785">
    <property type="component" value="Chromosome"/>
</dbReference>
<reference evidence="2 3" key="1">
    <citation type="submission" date="2017-06" db="EMBL/GenBank/DDBJ databases">
        <title>Genome sequencing of cyanobaciteial culture collection at National Institute for Environmental Studies (NIES).</title>
        <authorList>
            <person name="Hirose Y."/>
            <person name="Shimura Y."/>
            <person name="Fujisawa T."/>
            <person name="Nakamura Y."/>
            <person name="Kawachi M."/>
        </authorList>
    </citation>
    <scope>NUCLEOTIDE SEQUENCE [LARGE SCALE GENOMIC DNA]</scope>
    <source>
        <strain evidence="2 3">NIES-37</strain>
    </source>
</reference>
<dbReference type="RefSeq" id="WP_190445973.1">
    <property type="nucleotide sequence ID" value="NZ_CAWNJS010000001.1"/>
</dbReference>
<sequence length="137" mass="15289">MGKFILLSNFLLIMIGLVSCSNKSANKDLNKDIQNVSSWSATAYMVGDAWIHDNVPNKYAQTTLKKAQEEIVKEKENIEKIPTNDKSGIVDNVLRLADKTEKISTAIAQKNRSEVQKLLSELAVESQALKQLKTKPE</sequence>
<protein>
    <recommendedName>
        <fullName evidence="4">Lipoprotein</fullName>
    </recommendedName>
</protein>
<dbReference type="EMBL" id="AP018248">
    <property type="protein sequence ID" value="BAY98690.1"/>
    <property type="molecule type" value="Genomic_DNA"/>
</dbReference>
<evidence type="ECO:0000313" key="3">
    <source>
        <dbReference type="Proteomes" id="UP000218785"/>
    </source>
</evidence>
<name>A0A1Z4MZ12_9CYAN</name>
<accession>A0A1Z4MZ12</accession>
<proteinExistence type="predicted"/>
<feature type="signal peptide" evidence="1">
    <location>
        <begin position="1"/>
        <end position="24"/>
    </location>
</feature>
<evidence type="ECO:0000256" key="1">
    <source>
        <dbReference type="SAM" id="SignalP"/>
    </source>
</evidence>